<dbReference type="Gene3D" id="1.10.443.10">
    <property type="entry name" value="Intergrase catalytic core"/>
    <property type="match status" value="1"/>
</dbReference>
<evidence type="ECO:0000259" key="3">
    <source>
        <dbReference type="PROSITE" id="PS51898"/>
    </source>
</evidence>
<dbReference type="RefSeq" id="WP_015153141.1">
    <property type="nucleotide sequence ID" value="NC_019695.1"/>
</dbReference>
<dbReference type="KEGG" id="cthe:Chro_1060"/>
<dbReference type="InterPro" id="IPR011010">
    <property type="entry name" value="DNA_brk_join_enz"/>
</dbReference>
<sequence length="384" mass="43970">MDIQGKLNQANGRLRSAKVGVTIEIKGNRLYLRATFPPKPDASKSHPYQQRLALGFHANPTGISLAEAEARKVGALLDCKEFSWQPYLKASGYSLTIGHWIERFEQFHWQTTPRTQASLTTWKTDYQQIFNKLPAQQILTVEALVNYIVTTEPDSRTRKRACDYCYKLAEFADLEDSEAIKRLSGSYSATAVNPRSLPSDLQIAEWRDSLQGSSWGWVVGMLACYGLRGHEVFRLDLADFPIVRVLTGKTGKRFVYPLYPEWAERWNLQDVRLPNLNCSYSNAKLGTKIAGWFYDRKLPFHAYDLRHCYARRCFEFGMAPDWAAGMMGHSVRVHLNVYRAWIDESTYRRVYQAIINRPDRPMPPEPIAKGDCSLPPLTDNSKFS</sequence>
<dbReference type="EMBL" id="CP003597">
    <property type="protein sequence ID" value="AFY86592.1"/>
    <property type="molecule type" value="Genomic_DNA"/>
</dbReference>
<dbReference type="PATRIC" id="fig|251229.3.peg.1260"/>
<keyword evidence="1" id="KW-0233">DNA recombination</keyword>
<keyword evidence="5" id="KW-1185">Reference proteome</keyword>
<dbReference type="Proteomes" id="UP000010384">
    <property type="component" value="Chromosome"/>
</dbReference>
<dbReference type="AlphaFoldDB" id="K9TUR7"/>
<dbReference type="eggNOG" id="COG0582">
    <property type="taxonomic scope" value="Bacteria"/>
</dbReference>
<evidence type="ECO:0000256" key="2">
    <source>
        <dbReference type="SAM" id="MobiDB-lite"/>
    </source>
</evidence>
<reference evidence="4 5" key="1">
    <citation type="submission" date="2012-06" db="EMBL/GenBank/DDBJ databases">
        <title>Finished chromosome of genome of Chroococcidiopsis thermalis PCC 7203.</title>
        <authorList>
            <consortium name="US DOE Joint Genome Institute"/>
            <person name="Gugger M."/>
            <person name="Coursin T."/>
            <person name="Rippka R."/>
            <person name="Tandeau De Marsac N."/>
            <person name="Huntemann M."/>
            <person name="Wei C.-L."/>
            <person name="Han J."/>
            <person name="Detter J.C."/>
            <person name="Han C."/>
            <person name="Tapia R."/>
            <person name="Davenport K."/>
            <person name="Daligault H."/>
            <person name="Erkkila T."/>
            <person name="Gu W."/>
            <person name="Munk A.C.C."/>
            <person name="Teshima H."/>
            <person name="Xu Y."/>
            <person name="Chain P."/>
            <person name="Chen A."/>
            <person name="Krypides N."/>
            <person name="Mavromatis K."/>
            <person name="Markowitz V."/>
            <person name="Szeto E."/>
            <person name="Ivanova N."/>
            <person name="Mikhailova N."/>
            <person name="Ovchinnikova G."/>
            <person name="Pagani I."/>
            <person name="Pati A."/>
            <person name="Goodwin L."/>
            <person name="Peters L."/>
            <person name="Pitluck S."/>
            <person name="Woyke T."/>
            <person name="Kerfeld C."/>
        </authorList>
    </citation>
    <scope>NUCLEOTIDE SEQUENCE [LARGE SCALE GENOMIC DNA]</scope>
    <source>
        <strain evidence="4 5">PCC 7203</strain>
    </source>
</reference>
<protein>
    <submittedName>
        <fullName evidence="4">Phage integrase</fullName>
    </submittedName>
</protein>
<name>K9TUR7_CHRTP</name>
<dbReference type="InterPro" id="IPR002104">
    <property type="entry name" value="Integrase_catalytic"/>
</dbReference>
<dbReference type="PROSITE" id="PS51898">
    <property type="entry name" value="TYR_RECOMBINASE"/>
    <property type="match status" value="1"/>
</dbReference>
<feature type="region of interest" description="Disordered" evidence="2">
    <location>
        <begin position="361"/>
        <end position="384"/>
    </location>
</feature>
<dbReference type="HOGENOM" id="CLU_051798_0_0_3"/>
<dbReference type="InParanoid" id="K9TUR7"/>
<dbReference type="GO" id="GO:0003677">
    <property type="term" value="F:DNA binding"/>
    <property type="evidence" value="ECO:0007669"/>
    <property type="project" value="InterPro"/>
</dbReference>
<evidence type="ECO:0000313" key="5">
    <source>
        <dbReference type="Proteomes" id="UP000010384"/>
    </source>
</evidence>
<dbReference type="OrthoDB" id="421803at2"/>
<evidence type="ECO:0000256" key="1">
    <source>
        <dbReference type="ARBA" id="ARBA00023172"/>
    </source>
</evidence>
<proteinExistence type="predicted"/>
<feature type="domain" description="Tyr recombinase" evidence="3">
    <location>
        <begin position="192"/>
        <end position="352"/>
    </location>
</feature>
<dbReference type="GO" id="GO:0015074">
    <property type="term" value="P:DNA integration"/>
    <property type="evidence" value="ECO:0007669"/>
    <property type="project" value="InterPro"/>
</dbReference>
<gene>
    <name evidence="4" type="ORF">Chro_1060</name>
</gene>
<accession>K9TUR7</accession>
<dbReference type="SUPFAM" id="SSF56349">
    <property type="entry name" value="DNA breaking-rejoining enzymes"/>
    <property type="match status" value="1"/>
</dbReference>
<dbReference type="GO" id="GO:0006310">
    <property type="term" value="P:DNA recombination"/>
    <property type="evidence" value="ECO:0007669"/>
    <property type="project" value="UniProtKB-KW"/>
</dbReference>
<evidence type="ECO:0000313" key="4">
    <source>
        <dbReference type="EMBL" id="AFY86592.1"/>
    </source>
</evidence>
<dbReference type="InterPro" id="IPR013762">
    <property type="entry name" value="Integrase-like_cat_sf"/>
</dbReference>
<organism evidence="4 5">
    <name type="scientific">Chroococcidiopsis thermalis (strain PCC 7203)</name>
    <dbReference type="NCBI Taxonomy" id="251229"/>
    <lineage>
        <taxon>Bacteria</taxon>
        <taxon>Bacillati</taxon>
        <taxon>Cyanobacteriota</taxon>
        <taxon>Cyanophyceae</taxon>
        <taxon>Chroococcidiopsidales</taxon>
        <taxon>Chroococcidiopsidaceae</taxon>
        <taxon>Chroococcidiopsis</taxon>
    </lineage>
</organism>